<feature type="compositionally biased region" description="Basic and acidic residues" evidence="1">
    <location>
        <begin position="1"/>
        <end position="12"/>
    </location>
</feature>
<dbReference type="EMBL" id="FOBF01000015">
    <property type="protein sequence ID" value="SEM61707.1"/>
    <property type="molecule type" value="Genomic_DNA"/>
</dbReference>
<sequence length="312" mass="33059">MSRPDPRDRIRSDPSGTGPRRGPRGSRAPRRVLSAVVAVLAMAFLAPPAASALALPTPKAFTSYVDLECFATDAYAPPAVGLTLRHLNPVLGDLPAHAVTLGAREQLCVPVAKNQVIPPDGVAEFVKYVDLSCYRVTGAPVNKPLVLSHLNPVLQDLPRESVTLGAPQQLCVPVAKNGLVPPDEVLALVSHIDLECYAVTPNTLMNRKLALTQLNPVLTGKIPTASVQVTNARRLCVPVHKAGDTIPSEVAQLVRWLDLDMFDVVAPAITPVPLTLKHLNPVLSGLPAEKATLTAARQLGVPVAKNGQFPPG</sequence>
<dbReference type="Proteomes" id="UP000198953">
    <property type="component" value="Unassembled WGS sequence"/>
</dbReference>
<name>A0A1H7ZWM8_9ACTN</name>
<dbReference type="AlphaFoldDB" id="A0A1H7ZWM8"/>
<accession>A0A1H7ZWM8</accession>
<proteinExistence type="predicted"/>
<protein>
    <submittedName>
        <fullName evidence="2">Uncharacterized protein</fullName>
    </submittedName>
</protein>
<reference evidence="2 3" key="1">
    <citation type="submission" date="2016-10" db="EMBL/GenBank/DDBJ databases">
        <authorList>
            <person name="de Groot N.N."/>
        </authorList>
    </citation>
    <scope>NUCLEOTIDE SEQUENCE [LARGE SCALE GENOMIC DNA]</scope>
    <source>
        <strain evidence="2 3">DSM 43357</strain>
    </source>
</reference>
<evidence type="ECO:0000256" key="1">
    <source>
        <dbReference type="SAM" id="MobiDB-lite"/>
    </source>
</evidence>
<gene>
    <name evidence="2" type="ORF">SAMN05660976_05615</name>
</gene>
<dbReference type="RefSeq" id="WP_256257298.1">
    <property type="nucleotide sequence ID" value="NZ_FOBF01000015.1"/>
</dbReference>
<feature type="region of interest" description="Disordered" evidence="1">
    <location>
        <begin position="1"/>
        <end position="28"/>
    </location>
</feature>
<organism evidence="2 3">
    <name type="scientific">Nonomuraea pusilla</name>
    <dbReference type="NCBI Taxonomy" id="46177"/>
    <lineage>
        <taxon>Bacteria</taxon>
        <taxon>Bacillati</taxon>
        <taxon>Actinomycetota</taxon>
        <taxon>Actinomycetes</taxon>
        <taxon>Streptosporangiales</taxon>
        <taxon>Streptosporangiaceae</taxon>
        <taxon>Nonomuraea</taxon>
    </lineage>
</organism>
<evidence type="ECO:0000313" key="3">
    <source>
        <dbReference type="Proteomes" id="UP000198953"/>
    </source>
</evidence>
<keyword evidence="3" id="KW-1185">Reference proteome</keyword>
<evidence type="ECO:0000313" key="2">
    <source>
        <dbReference type="EMBL" id="SEM61707.1"/>
    </source>
</evidence>